<dbReference type="InterPro" id="IPR020045">
    <property type="entry name" value="DNA_polI_H3TH"/>
</dbReference>
<dbReference type="InterPro" id="IPR018320">
    <property type="entry name" value="DNA_polymerase_1"/>
</dbReference>
<dbReference type="CDD" id="cd09898">
    <property type="entry name" value="H3TH_53EXO"/>
    <property type="match status" value="1"/>
</dbReference>
<dbReference type="CDD" id="cd08637">
    <property type="entry name" value="DNA_pol_A_pol_I_C"/>
    <property type="match status" value="1"/>
</dbReference>
<keyword evidence="6 16" id="KW-0235">DNA replication</keyword>
<accession>A0A7R6PUR2</accession>
<dbReference type="InterPro" id="IPR029060">
    <property type="entry name" value="PIN-like_dom_sf"/>
</dbReference>
<dbReference type="SMART" id="SM00475">
    <property type="entry name" value="53EXOc"/>
    <property type="match status" value="1"/>
</dbReference>
<dbReference type="RefSeq" id="WP_201327355.1">
    <property type="nucleotide sequence ID" value="NZ_AP017470.1"/>
</dbReference>
<keyword evidence="7" id="KW-0540">Nuclease</keyword>
<dbReference type="FunFam" id="1.10.150.20:FF:000002">
    <property type="entry name" value="DNA polymerase I"/>
    <property type="match status" value="1"/>
</dbReference>
<proteinExistence type="inferred from homology"/>
<dbReference type="SUPFAM" id="SSF47807">
    <property type="entry name" value="5' to 3' exonuclease, C-terminal subdomain"/>
    <property type="match status" value="1"/>
</dbReference>
<dbReference type="Proteomes" id="UP000595564">
    <property type="component" value="Chromosome"/>
</dbReference>
<keyword evidence="21" id="KW-1185">Reference proteome</keyword>
<dbReference type="SMART" id="SM00474">
    <property type="entry name" value="35EXOc"/>
    <property type="match status" value="1"/>
</dbReference>
<dbReference type="GO" id="GO:0003677">
    <property type="term" value="F:DNA binding"/>
    <property type="evidence" value="ECO:0007669"/>
    <property type="project" value="UniProtKB-UniRule"/>
</dbReference>
<dbReference type="GO" id="GO:0003887">
    <property type="term" value="F:DNA-directed DNA polymerase activity"/>
    <property type="evidence" value="ECO:0007669"/>
    <property type="project" value="UniProtKB-UniRule"/>
</dbReference>
<evidence type="ECO:0000256" key="8">
    <source>
        <dbReference type="ARBA" id="ARBA00022763"/>
    </source>
</evidence>
<dbReference type="InterPro" id="IPR043502">
    <property type="entry name" value="DNA/RNA_pol_sf"/>
</dbReference>
<evidence type="ECO:0000256" key="9">
    <source>
        <dbReference type="ARBA" id="ARBA00022801"/>
    </source>
</evidence>
<evidence type="ECO:0000256" key="11">
    <source>
        <dbReference type="ARBA" id="ARBA00022932"/>
    </source>
</evidence>
<keyword evidence="9 16" id="KW-0378">Hydrolase</keyword>
<evidence type="ECO:0000256" key="1">
    <source>
        <dbReference type="ARBA" id="ARBA00007705"/>
    </source>
</evidence>
<dbReference type="Gene3D" id="1.20.1060.10">
    <property type="entry name" value="Taq DNA Polymerase, Chain T, domain 4"/>
    <property type="match status" value="1"/>
</dbReference>
<keyword evidence="4 16" id="KW-0808">Transferase</keyword>
<evidence type="ECO:0000256" key="15">
    <source>
        <dbReference type="NCBIfam" id="TIGR00593"/>
    </source>
</evidence>
<dbReference type="InterPro" id="IPR002298">
    <property type="entry name" value="DNA_polymerase_A"/>
</dbReference>
<evidence type="ECO:0000256" key="16">
    <source>
        <dbReference type="RuleBase" id="RU004460"/>
    </source>
</evidence>
<dbReference type="FunFam" id="1.10.150.20:FF:000003">
    <property type="entry name" value="DNA polymerase I"/>
    <property type="match status" value="1"/>
</dbReference>
<feature type="domain" description="5'-3' exonuclease" evidence="18">
    <location>
        <begin position="2"/>
        <end position="252"/>
    </location>
</feature>
<sequence length="883" mass="101538">MEKSFYIIDAYAHIFRSYYAIRNIDNNAIYGFTRILIKLFKDYNPEYAVCVFDTGKPTFRHEMFEDYKATRKKMPEDLAMQIPKIKEIVDAFNIERLEIEGLEADDLIATLSYKASQEGFKVYIVSSDKDLFQLVNDNVFILDPKKDYKIYDSKGIEEFFGVSPDQVADVLALMGDASDNIPGAKGIGEKTAKKLIKEFGSLDRLYNNLYLVKGKTKEKLEKSRENVFLSKKLVELDIHRNLNIDIESFRVKQPDFEKLYSIFRELKFNSLIKELELEGKTAHKEEEKEYVLIDTIEKLKEFIKILQKQKFVAFDTETCNLDIVSPKLAGISFSFEKNKGYYIPLISENKEILPTQTVISLLKPVLENEKIKKCGHNLKYDYQVLKGHGIEVKGIEDDSMILSYLLNSNLRQHNLDDAARDYLDYTTIKYKELTEDKKLSFCDLPAEKVYKYSSEDSDVALQLTNLLKNKVKELNMEDLYKNIEMPLVKILAEMELNGVLVDRDFLEKLSKEFEEKLKKLEMEIFEEAGCQFNINSPKQLGEVLFEKLQLPVLKKTKKTKSYSTSHEILEQLANDFKIARLIVDYRKFGKLKSTYVDALPKLIHPKTGRIHTSYNQTVTATGRLSSSNPNLQNIPARTEEGKRIREAFIAPEGYKLISADYSQIELRVLAHLSGDKTLIEAFKKGADIHSETASQLFGVSADKVTSELRAKAKAINFGIIYGKKEYSLSQELGITPKEAKDFIQSYFEKMPSVKEFIENTIENAKKEGFVKTMFGRIRYVPEFKSNNFNIRQHGERIAINTVIQGTAADIIKIAMINLDKRLRDLKESAKLIMQVHDELIFEVKEENIEKISKIVKEEMENAADLTVPLTVNISIGNNWAEAK</sequence>
<dbReference type="FunFam" id="1.20.1060.10:FF:000001">
    <property type="entry name" value="DNA polymerase I"/>
    <property type="match status" value="1"/>
</dbReference>
<evidence type="ECO:0000256" key="5">
    <source>
        <dbReference type="ARBA" id="ARBA00022695"/>
    </source>
</evidence>
<dbReference type="InterPro" id="IPR036397">
    <property type="entry name" value="RNaseH_sf"/>
</dbReference>
<keyword evidence="10 16" id="KW-0269">Exonuclease</keyword>
<keyword evidence="13 16" id="KW-0234">DNA repair</keyword>
<dbReference type="Pfam" id="PF01612">
    <property type="entry name" value="DNA_pol_A_exo1"/>
    <property type="match status" value="1"/>
</dbReference>
<dbReference type="InterPro" id="IPR036279">
    <property type="entry name" value="5-3_exonuclease_C_sf"/>
</dbReference>
<dbReference type="Gene3D" id="3.30.420.10">
    <property type="entry name" value="Ribonuclease H-like superfamily/Ribonuclease H"/>
    <property type="match status" value="1"/>
</dbReference>
<dbReference type="SMART" id="SM00279">
    <property type="entry name" value="HhH2"/>
    <property type="match status" value="1"/>
</dbReference>
<dbReference type="PANTHER" id="PTHR10133">
    <property type="entry name" value="DNA POLYMERASE I"/>
    <property type="match status" value="1"/>
</dbReference>
<dbReference type="InterPro" id="IPR012337">
    <property type="entry name" value="RNaseH-like_sf"/>
</dbReference>
<evidence type="ECO:0000259" key="19">
    <source>
        <dbReference type="SMART" id="SM00482"/>
    </source>
</evidence>
<dbReference type="InterPro" id="IPR002562">
    <property type="entry name" value="3'-5'_exonuclease_dom"/>
</dbReference>
<dbReference type="SMART" id="SM00482">
    <property type="entry name" value="POLAc"/>
    <property type="match status" value="1"/>
</dbReference>
<dbReference type="CDD" id="cd09859">
    <property type="entry name" value="PIN_53EXO"/>
    <property type="match status" value="1"/>
</dbReference>
<dbReference type="NCBIfam" id="NF004397">
    <property type="entry name" value="PRK05755.1"/>
    <property type="match status" value="1"/>
</dbReference>
<dbReference type="GO" id="GO:0006261">
    <property type="term" value="P:DNA-templated DNA replication"/>
    <property type="evidence" value="ECO:0007669"/>
    <property type="project" value="UniProtKB-UniRule"/>
</dbReference>
<dbReference type="InterPro" id="IPR008918">
    <property type="entry name" value="HhH2"/>
</dbReference>
<keyword evidence="8 16" id="KW-0227">DNA damage</keyword>
<dbReference type="NCBIfam" id="TIGR00593">
    <property type="entry name" value="pola"/>
    <property type="match status" value="1"/>
</dbReference>
<keyword evidence="5 16" id="KW-0548">Nucleotidyltransferase</keyword>
<evidence type="ECO:0000256" key="6">
    <source>
        <dbReference type="ARBA" id="ARBA00022705"/>
    </source>
</evidence>
<dbReference type="GO" id="GO:0006302">
    <property type="term" value="P:double-strand break repair"/>
    <property type="evidence" value="ECO:0007669"/>
    <property type="project" value="TreeGrafter"/>
</dbReference>
<dbReference type="PRINTS" id="PR00868">
    <property type="entry name" value="DNAPOLI"/>
</dbReference>
<dbReference type="GO" id="GO:0008409">
    <property type="term" value="F:5'-3' exonuclease activity"/>
    <property type="evidence" value="ECO:0007669"/>
    <property type="project" value="UniProtKB-UniRule"/>
</dbReference>
<evidence type="ECO:0000313" key="21">
    <source>
        <dbReference type="Proteomes" id="UP000595564"/>
    </source>
</evidence>
<dbReference type="InterPro" id="IPR020046">
    <property type="entry name" value="5-3_exonucl_a-hlix_arch_N"/>
</dbReference>
<dbReference type="EC" id="2.7.7.7" evidence="2 15"/>
<evidence type="ECO:0000256" key="12">
    <source>
        <dbReference type="ARBA" id="ARBA00023125"/>
    </source>
</evidence>
<dbReference type="PANTHER" id="PTHR10133:SF27">
    <property type="entry name" value="DNA POLYMERASE NU"/>
    <property type="match status" value="1"/>
</dbReference>
<evidence type="ECO:0000313" key="20">
    <source>
        <dbReference type="EMBL" id="BBB33057.1"/>
    </source>
</evidence>
<dbReference type="Gene3D" id="1.10.150.20">
    <property type="entry name" value="5' to 3' exonuclease, C-terminal subdomain"/>
    <property type="match status" value="2"/>
</dbReference>
<dbReference type="EMBL" id="AP017470">
    <property type="protein sequence ID" value="BBB33057.1"/>
    <property type="molecule type" value="Genomic_DNA"/>
</dbReference>
<dbReference type="SUPFAM" id="SSF56672">
    <property type="entry name" value="DNA/RNA polymerases"/>
    <property type="match status" value="1"/>
</dbReference>
<organism evidence="20 21">
    <name type="scientific">Thermotomaculum hydrothermale</name>
    <dbReference type="NCBI Taxonomy" id="981385"/>
    <lineage>
        <taxon>Bacteria</taxon>
        <taxon>Pseudomonadati</taxon>
        <taxon>Acidobacteriota</taxon>
        <taxon>Holophagae</taxon>
        <taxon>Thermotomaculales</taxon>
        <taxon>Thermotomaculaceae</taxon>
        <taxon>Thermotomaculum</taxon>
    </lineage>
</organism>
<evidence type="ECO:0000256" key="10">
    <source>
        <dbReference type="ARBA" id="ARBA00022839"/>
    </source>
</evidence>
<dbReference type="Pfam" id="PF02739">
    <property type="entry name" value="5_3_exonuc_N"/>
    <property type="match status" value="1"/>
</dbReference>
<reference evidence="20 21" key="1">
    <citation type="journal article" date="2012" name="Extremophiles">
        <title>Thermotomaculum hydrothermale gen. nov., sp. nov., a novel heterotrophic thermophile within the phylum Acidobacteria from a deep-sea hydrothermal vent chimney in the Southern Okinawa Trough.</title>
        <authorList>
            <person name="Izumi H."/>
            <person name="Nunoura T."/>
            <person name="Miyazaki M."/>
            <person name="Mino S."/>
            <person name="Toki T."/>
            <person name="Takai K."/>
            <person name="Sako Y."/>
            <person name="Sawabe T."/>
            <person name="Nakagawa S."/>
        </authorList>
    </citation>
    <scope>NUCLEOTIDE SEQUENCE [LARGE SCALE GENOMIC DNA]</scope>
    <source>
        <strain evidence="20 21">AC55</strain>
    </source>
</reference>
<evidence type="ECO:0000256" key="2">
    <source>
        <dbReference type="ARBA" id="ARBA00012417"/>
    </source>
</evidence>
<comment type="function">
    <text evidence="16">In addition to polymerase activity, this DNA polymerase exhibits 3'-5' and 5'-3' exonuclease activity.</text>
</comment>
<dbReference type="SUPFAM" id="SSF88723">
    <property type="entry name" value="PIN domain-like"/>
    <property type="match status" value="1"/>
</dbReference>
<dbReference type="InterPro" id="IPR002421">
    <property type="entry name" value="5-3_exonuclease"/>
</dbReference>
<keyword evidence="11 16" id="KW-0239">DNA-directed DNA polymerase</keyword>
<dbReference type="GO" id="GO:0008408">
    <property type="term" value="F:3'-5' exonuclease activity"/>
    <property type="evidence" value="ECO:0007669"/>
    <property type="project" value="UniProtKB-UniRule"/>
</dbReference>
<dbReference type="Gene3D" id="3.30.70.370">
    <property type="match status" value="1"/>
</dbReference>
<evidence type="ECO:0000256" key="7">
    <source>
        <dbReference type="ARBA" id="ARBA00022722"/>
    </source>
</evidence>
<evidence type="ECO:0000256" key="13">
    <source>
        <dbReference type="ARBA" id="ARBA00023204"/>
    </source>
</evidence>
<name>A0A7R6PUR2_9BACT</name>
<dbReference type="Pfam" id="PF00476">
    <property type="entry name" value="DNA_pol_A"/>
    <property type="match status" value="1"/>
</dbReference>
<dbReference type="KEGG" id="thyd:TTHT_1563"/>
<dbReference type="Gene3D" id="3.40.50.1010">
    <property type="entry name" value="5'-nuclease"/>
    <property type="match status" value="1"/>
</dbReference>
<keyword evidence="12 16" id="KW-0238">DNA-binding</keyword>
<dbReference type="SUPFAM" id="SSF53098">
    <property type="entry name" value="Ribonuclease H-like"/>
    <property type="match status" value="1"/>
</dbReference>
<comment type="catalytic activity">
    <reaction evidence="14 16">
        <text>DNA(n) + a 2'-deoxyribonucleoside 5'-triphosphate = DNA(n+1) + diphosphate</text>
        <dbReference type="Rhea" id="RHEA:22508"/>
        <dbReference type="Rhea" id="RHEA-COMP:17339"/>
        <dbReference type="Rhea" id="RHEA-COMP:17340"/>
        <dbReference type="ChEBI" id="CHEBI:33019"/>
        <dbReference type="ChEBI" id="CHEBI:61560"/>
        <dbReference type="ChEBI" id="CHEBI:173112"/>
        <dbReference type="EC" id="2.7.7.7"/>
    </reaction>
</comment>
<evidence type="ECO:0000256" key="4">
    <source>
        <dbReference type="ARBA" id="ARBA00022679"/>
    </source>
</evidence>
<dbReference type="CDD" id="cd06139">
    <property type="entry name" value="DNA_polA_I_Ecoli_like_exo"/>
    <property type="match status" value="1"/>
</dbReference>
<evidence type="ECO:0000256" key="14">
    <source>
        <dbReference type="ARBA" id="ARBA00049244"/>
    </source>
</evidence>
<evidence type="ECO:0000259" key="17">
    <source>
        <dbReference type="SMART" id="SM00474"/>
    </source>
</evidence>
<feature type="domain" description="DNA-directed DNA polymerase family A palm" evidence="19">
    <location>
        <begin position="641"/>
        <end position="847"/>
    </location>
</feature>
<comment type="similarity">
    <text evidence="1 16">Belongs to the DNA polymerase type-A family.</text>
</comment>
<protein>
    <recommendedName>
        <fullName evidence="3 15">DNA polymerase I</fullName>
        <ecNumber evidence="2 15">2.7.7.7</ecNumber>
    </recommendedName>
</protein>
<dbReference type="Pfam" id="PF01367">
    <property type="entry name" value="5_3_exonuc"/>
    <property type="match status" value="1"/>
</dbReference>
<evidence type="ECO:0000259" key="18">
    <source>
        <dbReference type="SMART" id="SM00475"/>
    </source>
</evidence>
<dbReference type="AlphaFoldDB" id="A0A7R6PUR2"/>
<dbReference type="InterPro" id="IPR001098">
    <property type="entry name" value="DNA-dir_DNA_pol_A_palm_dom"/>
</dbReference>
<gene>
    <name evidence="16 20" type="primary">polA</name>
    <name evidence="20" type="ORF">TTHT_1563</name>
</gene>
<feature type="domain" description="3'-5' exonuclease" evidence="17">
    <location>
        <begin position="290"/>
        <end position="472"/>
    </location>
</feature>
<evidence type="ECO:0000256" key="3">
    <source>
        <dbReference type="ARBA" id="ARBA00020311"/>
    </source>
</evidence>